<dbReference type="EMBL" id="MHTX01000040">
    <property type="protein sequence ID" value="OHA67432.1"/>
    <property type="molecule type" value="Genomic_DNA"/>
</dbReference>
<protein>
    <recommendedName>
        <fullName evidence="4">YggT family protein</fullName>
    </recommendedName>
</protein>
<accession>A0A1G2R598</accession>
<dbReference type="Proteomes" id="UP000179258">
    <property type="component" value="Unassembled WGS sequence"/>
</dbReference>
<organism evidence="2 3">
    <name type="scientific">Candidatus Wildermuthbacteria bacterium RIFCSPHIGHO2_02_FULL_47_17</name>
    <dbReference type="NCBI Taxonomy" id="1802452"/>
    <lineage>
        <taxon>Bacteria</taxon>
        <taxon>Candidatus Wildermuthiibacteriota</taxon>
    </lineage>
</organism>
<evidence type="ECO:0000256" key="1">
    <source>
        <dbReference type="SAM" id="Phobius"/>
    </source>
</evidence>
<gene>
    <name evidence="2" type="ORF">A3D59_01965</name>
</gene>
<feature type="transmembrane region" description="Helical" evidence="1">
    <location>
        <begin position="59"/>
        <end position="77"/>
    </location>
</feature>
<dbReference type="AlphaFoldDB" id="A0A1G2R598"/>
<evidence type="ECO:0008006" key="4">
    <source>
        <dbReference type="Google" id="ProtNLM"/>
    </source>
</evidence>
<name>A0A1G2R598_9BACT</name>
<proteinExistence type="predicted"/>
<evidence type="ECO:0000313" key="2">
    <source>
        <dbReference type="EMBL" id="OHA67432.1"/>
    </source>
</evidence>
<keyword evidence="1" id="KW-0812">Transmembrane</keyword>
<feature type="transmembrane region" description="Helical" evidence="1">
    <location>
        <begin position="29"/>
        <end position="47"/>
    </location>
</feature>
<feature type="transmembrane region" description="Helical" evidence="1">
    <location>
        <begin position="89"/>
        <end position="109"/>
    </location>
</feature>
<keyword evidence="1" id="KW-0472">Membrane</keyword>
<reference evidence="2 3" key="1">
    <citation type="journal article" date="2016" name="Nat. Commun.">
        <title>Thousands of microbial genomes shed light on interconnected biogeochemical processes in an aquifer system.</title>
        <authorList>
            <person name="Anantharaman K."/>
            <person name="Brown C.T."/>
            <person name="Hug L.A."/>
            <person name="Sharon I."/>
            <person name="Castelle C.J."/>
            <person name="Probst A.J."/>
            <person name="Thomas B.C."/>
            <person name="Singh A."/>
            <person name="Wilkins M.J."/>
            <person name="Karaoz U."/>
            <person name="Brodie E.L."/>
            <person name="Williams K.H."/>
            <person name="Hubbard S.S."/>
            <person name="Banfield J.F."/>
        </authorList>
    </citation>
    <scope>NUCLEOTIDE SEQUENCE [LARGE SCALE GENOMIC DNA]</scope>
</reference>
<sequence>MLTGQLSSNNLSYILSRFFRAVYHLVRRAAWTVFGLVEFGIALRLALKFLGANAETLVVRYIFSYTDLLLAPFRSIFPDYVWYGKSVELTSVAAMLGYIILAIIVLSFIKLFHRVGTPPHIPPPIQFR</sequence>
<evidence type="ECO:0000313" key="3">
    <source>
        <dbReference type="Proteomes" id="UP000179258"/>
    </source>
</evidence>
<keyword evidence="1" id="KW-1133">Transmembrane helix</keyword>
<comment type="caution">
    <text evidence="2">The sequence shown here is derived from an EMBL/GenBank/DDBJ whole genome shotgun (WGS) entry which is preliminary data.</text>
</comment>